<accession>A0A3B0P607</accession>
<evidence type="ECO:0000256" key="3">
    <source>
        <dbReference type="ARBA" id="ARBA00022475"/>
    </source>
</evidence>
<evidence type="ECO:0000256" key="6">
    <source>
        <dbReference type="ARBA" id="ARBA00022692"/>
    </source>
</evidence>
<evidence type="ECO:0000259" key="9">
    <source>
        <dbReference type="Pfam" id="PF02378"/>
    </source>
</evidence>
<dbReference type="GO" id="GO:0009401">
    <property type="term" value="P:phosphoenolpyruvate-dependent sugar phosphotransferase system"/>
    <property type="evidence" value="ECO:0007669"/>
    <property type="project" value="UniProtKB-KW"/>
</dbReference>
<keyword evidence="6" id="KW-0812">Transmembrane</keyword>
<keyword evidence="5" id="KW-0598">Phosphotransferase system</keyword>
<dbReference type="EMBL" id="LS991953">
    <property type="protein sequence ID" value="SYV92558.1"/>
    <property type="molecule type" value="Genomic_DNA"/>
</dbReference>
<organism evidence="10 11">
    <name type="scientific">Mycoplasmopsis synoviae</name>
    <name type="common">Mycoplasma synoviae</name>
    <dbReference type="NCBI Taxonomy" id="2109"/>
    <lineage>
        <taxon>Bacteria</taxon>
        <taxon>Bacillati</taxon>
        <taxon>Mycoplasmatota</taxon>
        <taxon>Mycoplasmoidales</taxon>
        <taxon>Metamycoplasmataceae</taxon>
        <taxon>Mycoplasmopsis</taxon>
    </lineage>
</organism>
<name>A0A3B0P607_MYCSY</name>
<proteinExistence type="predicted"/>
<dbReference type="GO" id="GO:0005886">
    <property type="term" value="C:plasma membrane"/>
    <property type="evidence" value="ECO:0007669"/>
    <property type="project" value="UniProtKB-SubCell"/>
</dbReference>
<dbReference type="Pfam" id="PF02378">
    <property type="entry name" value="PTS_EIIC"/>
    <property type="match status" value="1"/>
</dbReference>
<keyword evidence="8" id="KW-0472">Membrane</keyword>
<dbReference type="InterPro" id="IPR050429">
    <property type="entry name" value="PTS_Glucose_EIICBA"/>
</dbReference>
<feature type="non-terminal residue" evidence="10">
    <location>
        <position position="57"/>
    </location>
</feature>
<evidence type="ECO:0000256" key="2">
    <source>
        <dbReference type="ARBA" id="ARBA00022448"/>
    </source>
</evidence>
<sequence>MMLALPAAAAAMIFAAPKENRKVAAGTVVPAAFTSLITGVTEPIEFTFLFLSPLLFW</sequence>
<gene>
    <name evidence="10" type="primary">ptsG</name>
    <name evidence="10" type="ORF">NCTC10124_00282</name>
</gene>
<dbReference type="PANTHER" id="PTHR30009">
    <property type="entry name" value="CYTOCHROME C-TYPE SYNTHESIS PROTEIN AND PTS TRANSMEMBRANE COMPONENT"/>
    <property type="match status" value="1"/>
</dbReference>
<dbReference type="AlphaFoldDB" id="A0A3B0P607"/>
<evidence type="ECO:0000256" key="4">
    <source>
        <dbReference type="ARBA" id="ARBA00022597"/>
    </source>
</evidence>
<keyword evidence="4" id="KW-0762">Sugar transport</keyword>
<evidence type="ECO:0000256" key="8">
    <source>
        <dbReference type="ARBA" id="ARBA00023136"/>
    </source>
</evidence>
<reference evidence="11" key="1">
    <citation type="submission" date="2018-06" db="EMBL/GenBank/DDBJ databases">
        <authorList>
            <consortium name="Pathogen Informatics"/>
        </authorList>
    </citation>
    <scope>NUCLEOTIDE SEQUENCE [LARGE SCALE GENOMIC DNA]</scope>
    <source>
        <strain evidence="11">NCTC10124</strain>
    </source>
</reference>
<dbReference type="GO" id="GO:0090563">
    <property type="term" value="F:protein-phosphocysteine-sugar phosphotransferase activity"/>
    <property type="evidence" value="ECO:0007669"/>
    <property type="project" value="TreeGrafter"/>
</dbReference>
<comment type="subcellular location">
    <subcellularLocation>
        <location evidence="1">Cell membrane</location>
        <topology evidence="1">Multi-pass membrane protein</topology>
    </subcellularLocation>
</comment>
<evidence type="ECO:0000313" key="11">
    <source>
        <dbReference type="Proteomes" id="UP000259328"/>
    </source>
</evidence>
<evidence type="ECO:0000256" key="7">
    <source>
        <dbReference type="ARBA" id="ARBA00022989"/>
    </source>
</evidence>
<dbReference type="GO" id="GO:0008982">
    <property type="term" value="F:protein-N(PI)-phosphohistidine-sugar phosphotransferase activity"/>
    <property type="evidence" value="ECO:0007669"/>
    <property type="project" value="InterPro"/>
</dbReference>
<keyword evidence="2" id="KW-0813">Transport</keyword>
<evidence type="ECO:0000256" key="1">
    <source>
        <dbReference type="ARBA" id="ARBA00004651"/>
    </source>
</evidence>
<dbReference type="Proteomes" id="UP000259328">
    <property type="component" value="Chromosome"/>
</dbReference>
<protein>
    <submittedName>
        <fullName evidence="10">EIICBA-Glc 1</fullName>
    </submittedName>
</protein>
<keyword evidence="3" id="KW-1003">Cell membrane</keyword>
<keyword evidence="7" id="KW-1133">Transmembrane helix</keyword>
<evidence type="ECO:0000313" key="10">
    <source>
        <dbReference type="EMBL" id="SYV92558.1"/>
    </source>
</evidence>
<dbReference type="PANTHER" id="PTHR30009:SF20">
    <property type="entry name" value="PTS SYSTEM GLUCOSE-SPECIFIC EIICB COMPONENT-RELATED"/>
    <property type="match status" value="1"/>
</dbReference>
<evidence type="ECO:0000256" key="5">
    <source>
        <dbReference type="ARBA" id="ARBA00022683"/>
    </source>
</evidence>
<feature type="domain" description="Phosphotransferase system EIIC" evidence="9">
    <location>
        <begin position="1"/>
        <end position="56"/>
    </location>
</feature>
<dbReference type="InterPro" id="IPR003352">
    <property type="entry name" value="PTS_EIIC"/>
</dbReference>